<name>A0A562TQR3_9SPHI</name>
<feature type="domain" description="Quinate/shikimate 5-dehydrogenase/glutamyl-tRNA reductase" evidence="9">
    <location>
        <begin position="186"/>
        <end position="303"/>
    </location>
</feature>
<keyword evidence="3 4" id="KW-0627">Porphyrin biosynthesis</keyword>
<evidence type="ECO:0000256" key="5">
    <source>
        <dbReference type="PIRSR" id="PIRSR000445-1"/>
    </source>
</evidence>
<dbReference type="SUPFAM" id="SSF51735">
    <property type="entry name" value="NAD(P)-binding Rossmann-fold domains"/>
    <property type="match status" value="1"/>
</dbReference>
<comment type="catalytic activity">
    <reaction evidence="4">
        <text>(S)-4-amino-5-oxopentanoate + tRNA(Glu) + NADP(+) = L-glutamyl-tRNA(Glu) + NADPH + H(+)</text>
        <dbReference type="Rhea" id="RHEA:12344"/>
        <dbReference type="Rhea" id="RHEA-COMP:9663"/>
        <dbReference type="Rhea" id="RHEA-COMP:9680"/>
        <dbReference type="ChEBI" id="CHEBI:15378"/>
        <dbReference type="ChEBI" id="CHEBI:57501"/>
        <dbReference type="ChEBI" id="CHEBI:57783"/>
        <dbReference type="ChEBI" id="CHEBI:58349"/>
        <dbReference type="ChEBI" id="CHEBI:78442"/>
        <dbReference type="ChEBI" id="CHEBI:78520"/>
        <dbReference type="EC" id="1.2.1.70"/>
    </reaction>
</comment>
<dbReference type="Gene3D" id="3.30.460.30">
    <property type="entry name" value="Glutamyl-tRNA reductase, N-terminal domain"/>
    <property type="match status" value="1"/>
</dbReference>
<comment type="similarity">
    <text evidence="4">Belongs to the glutamyl-tRNA reductase family.</text>
</comment>
<evidence type="ECO:0000256" key="4">
    <source>
        <dbReference type="HAMAP-Rule" id="MF_00087"/>
    </source>
</evidence>
<dbReference type="PIRSF" id="PIRSF000445">
    <property type="entry name" value="4pyrrol_synth_GluRdtase"/>
    <property type="match status" value="1"/>
</dbReference>
<dbReference type="HAMAP" id="MF_00087">
    <property type="entry name" value="Glu_tRNA_reductase"/>
    <property type="match status" value="1"/>
</dbReference>
<dbReference type="GO" id="GO:0019353">
    <property type="term" value="P:protoporphyrinogen IX biosynthetic process from glutamate"/>
    <property type="evidence" value="ECO:0007669"/>
    <property type="project" value="TreeGrafter"/>
</dbReference>
<comment type="pathway">
    <text evidence="4">Porphyrin-containing compound metabolism; protoporphyrin-IX biosynthesis; 5-aminolevulinate from L-glutamyl-tRNA(Glu): step 1/2.</text>
</comment>
<dbReference type="PANTHER" id="PTHR43013:SF1">
    <property type="entry name" value="GLUTAMYL-TRNA REDUCTASE"/>
    <property type="match status" value="1"/>
</dbReference>
<dbReference type="EC" id="1.2.1.70" evidence="4"/>
<keyword evidence="1 4" id="KW-0521">NADP</keyword>
<dbReference type="GO" id="GO:0008883">
    <property type="term" value="F:glutamyl-tRNA reductase activity"/>
    <property type="evidence" value="ECO:0007669"/>
    <property type="project" value="UniProtKB-UniRule"/>
</dbReference>
<comment type="caution">
    <text evidence="11">The sequence shown here is derived from an EMBL/GenBank/DDBJ whole genome shotgun (WGS) entry which is preliminary data.</text>
</comment>
<dbReference type="OrthoDB" id="110209at2"/>
<dbReference type="Pfam" id="PF01488">
    <property type="entry name" value="Shikimate_DH"/>
    <property type="match status" value="1"/>
</dbReference>
<keyword evidence="2 4" id="KW-0560">Oxidoreductase</keyword>
<comment type="function">
    <text evidence="4">Catalyzes the NADPH-dependent reduction of glutamyl-tRNA(Glu) to glutamate 1-semialdehyde (GSA).</text>
</comment>
<evidence type="ECO:0000259" key="10">
    <source>
        <dbReference type="Pfam" id="PF05201"/>
    </source>
</evidence>
<feature type="active site" description="Nucleophile" evidence="4 5">
    <location>
        <position position="58"/>
    </location>
</feature>
<feature type="binding site" evidence="4 6">
    <location>
        <position position="124"/>
    </location>
    <ligand>
        <name>substrate</name>
    </ligand>
</feature>
<evidence type="ECO:0000256" key="7">
    <source>
        <dbReference type="PIRSR" id="PIRSR000445-3"/>
    </source>
</evidence>
<protein>
    <recommendedName>
        <fullName evidence="4">Glutamyl-tRNA reductase</fullName>
        <shortName evidence="4">GluTR</shortName>
        <ecNumber evidence="4">1.2.1.70</ecNumber>
    </recommendedName>
</protein>
<evidence type="ECO:0000256" key="2">
    <source>
        <dbReference type="ARBA" id="ARBA00023002"/>
    </source>
</evidence>
<evidence type="ECO:0000259" key="9">
    <source>
        <dbReference type="Pfam" id="PF01488"/>
    </source>
</evidence>
<dbReference type="EMBL" id="VLLI01000014">
    <property type="protein sequence ID" value="TWI95875.1"/>
    <property type="molecule type" value="Genomic_DNA"/>
</dbReference>
<dbReference type="AlphaFoldDB" id="A0A562TQR3"/>
<dbReference type="InterPro" id="IPR018214">
    <property type="entry name" value="GluRdtase_CS"/>
</dbReference>
<dbReference type="InterPro" id="IPR000343">
    <property type="entry name" value="4pyrrol_synth_GluRdtase"/>
</dbReference>
<evidence type="ECO:0000256" key="1">
    <source>
        <dbReference type="ARBA" id="ARBA00022857"/>
    </source>
</evidence>
<sequence>MNINRPSDISHFFVAGINYKKSDTAIRGQFAVNNDQYEAIIKSAPDHHIDSFFILSTCNRTEIYGFAEDASRLVNLICSQTKGDAATFADFAYIKKGADAVQHLYNVGAGLDSQILGDYEIVGQLKQAVKFSKDHNFINCFTERLFNSVLQSSKTIKNDTLLSGGTVSVSFAAVQYIKENITITPETKILLIGTGKIGRNTCKNLIDYLGTNNITLINRSDEKAQELASSLQLKFASIRDLESNIAAADIILTAANAVEPIILKSQFKHTSSKLIIDLAVPSNVEATVADLANVTLVNVDMLSKLKDETLNKRKAEAPKAKMIVAEHFADFMEWHQMRKNAPALNALKIKLSEISKQHQELLNGGETKCPFISFEQKIQRVVNGTASKMRSQNKGGCHYIEAINEFMILVAN</sequence>
<dbReference type="PANTHER" id="PTHR43013">
    <property type="entry name" value="GLUTAMYL-TRNA REDUCTASE"/>
    <property type="match status" value="1"/>
</dbReference>
<evidence type="ECO:0000256" key="3">
    <source>
        <dbReference type="ARBA" id="ARBA00023244"/>
    </source>
</evidence>
<feature type="binding site" evidence="4 6">
    <location>
        <begin position="118"/>
        <end position="120"/>
    </location>
    <ligand>
        <name>substrate</name>
    </ligand>
</feature>
<dbReference type="InterPro" id="IPR015895">
    <property type="entry name" value="4pyrrol_synth_GluRdtase_N"/>
</dbReference>
<dbReference type="InterPro" id="IPR036291">
    <property type="entry name" value="NAD(P)-bd_dom_sf"/>
</dbReference>
<evidence type="ECO:0000313" key="12">
    <source>
        <dbReference type="Proteomes" id="UP000317010"/>
    </source>
</evidence>
<comment type="domain">
    <text evidence="4">Possesses an unusual extended V-shaped dimeric structure with each monomer consisting of three distinct domains arranged along a curved 'spinal' alpha-helix. The N-terminal catalytic domain specifically recognizes the glutamate moiety of the substrate. The second domain is the NADPH-binding domain, and the third C-terminal domain is responsible for dimerization.</text>
</comment>
<keyword evidence="12" id="KW-1185">Reference proteome</keyword>
<feature type="binding site" evidence="4 7">
    <location>
        <begin position="193"/>
        <end position="198"/>
    </location>
    <ligand>
        <name>NADP(+)</name>
        <dbReference type="ChEBI" id="CHEBI:58349"/>
    </ligand>
</feature>
<organism evidence="11 12">
    <name type="scientific">Mucilaginibacter frigoritolerans</name>
    <dbReference type="NCBI Taxonomy" id="652788"/>
    <lineage>
        <taxon>Bacteria</taxon>
        <taxon>Pseudomonadati</taxon>
        <taxon>Bacteroidota</taxon>
        <taxon>Sphingobacteriia</taxon>
        <taxon>Sphingobacteriales</taxon>
        <taxon>Sphingobacteriaceae</taxon>
        <taxon>Mucilaginibacter</taxon>
    </lineage>
</organism>
<dbReference type="InterPro" id="IPR036343">
    <property type="entry name" value="GluRdtase_N_sf"/>
</dbReference>
<dbReference type="RefSeq" id="WP_144915581.1">
    <property type="nucleotide sequence ID" value="NZ_VLLI01000014.1"/>
</dbReference>
<dbReference type="UniPathway" id="UPA00251">
    <property type="reaction ID" value="UER00316"/>
</dbReference>
<dbReference type="SUPFAM" id="SSF69742">
    <property type="entry name" value="Glutamyl tRNA-reductase catalytic, N-terminal domain"/>
    <property type="match status" value="1"/>
</dbReference>
<gene>
    <name evidence="4" type="primary">hemA</name>
    <name evidence="11" type="ORF">JN11_04150</name>
</gene>
<dbReference type="InterPro" id="IPR006151">
    <property type="entry name" value="Shikm_DH/Glu-tRNA_Rdtase"/>
</dbReference>
<feature type="binding site" evidence="4 6">
    <location>
        <begin position="57"/>
        <end position="60"/>
    </location>
    <ligand>
        <name>substrate</name>
    </ligand>
</feature>
<reference evidence="11 12" key="1">
    <citation type="submission" date="2019-07" db="EMBL/GenBank/DDBJ databases">
        <title>Genomic Encyclopedia of Archaeal and Bacterial Type Strains, Phase II (KMG-II): from individual species to whole genera.</title>
        <authorList>
            <person name="Goeker M."/>
        </authorList>
    </citation>
    <scope>NUCLEOTIDE SEQUENCE [LARGE SCALE GENOMIC DNA]</scope>
    <source>
        <strain evidence="11 12">ATCC BAA-1854</strain>
    </source>
</reference>
<evidence type="ECO:0000256" key="6">
    <source>
        <dbReference type="PIRSR" id="PIRSR000445-2"/>
    </source>
</evidence>
<evidence type="ECO:0000313" key="11">
    <source>
        <dbReference type="EMBL" id="TWI95875.1"/>
    </source>
</evidence>
<dbReference type="Proteomes" id="UP000317010">
    <property type="component" value="Unassembled WGS sequence"/>
</dbReference>
<comment type="subunit">
    <text evidence="4">Homodimer.</text>
</comment>
<feature type="site" description="Important for activity" evidence="4 8">
    <location>
        <position position="103"/>
    </location>
</feature>
<dbReference type="GO" id="GO:0050661">
    <property type="term" value="F:NADP binding"/>
    <property type="evidence" value="ECO:0007669"/>
    <property type="project" value="InterPro"/>
</dbReference>
<dbReference type="NCBIfam" id="TIGR01035">
    <property type="entry name" value="hemA"/>
    <property type="match status" value="1"/>
</dbReference>
<dbReference type="Gene3D" id="3.40.50.720">
    <property type="entry name" value="NAD(P)-binding Rossmann-like Domain"/>
    <property type="match status" value="1"/>
</dbReference>
<accession>A0A562TQR3</accession>
<feature type="binding site" evidence="4 6">
    <location>
        <position position="113"/>
    </location>
    <ligand>
        <name>substrate</name>
    </ligand>
</feature>
<feature type="domain" description="Glutamyl-tRNA reductase N-terminal" evidence="10">
    <location>
        <begin position="16"/>
        <end position="160"/>
    </location>
</feature>
<dbReference type="Pfam" id="PF05201">
    <property type="entry name" value="GlutR_N"/>
    <property type="match status" value="1"/>
</dbReference>
<proteinExistence type="inferred from homology"/>
<comment type="miscellaneous">
    <text evidence="4">During catalysis, the active site Cys acts as a nucleophile attacking the alpha-carbonyl group of tRNA-bound glutamate with the formation of a thioester intermediate between enzyme and glutamate, and the concomitant release of tRNA(Glu). The thioester intermediate is finally reduced by direct hydride transfer from NADPH, to form the product GSA.</text>
</comment>
<dbReference type="PROSITE" id="PS00747">
    <property type="entry name" value="GLUTR"/>
    <property type="match status" value="1"/>
</dbReference>
<evidence type="ECO:0000256" key="8">
    <source>
        <dbReference type="PIRSR" id="PIRSR000445-4"/>
    </source>
</evidence>